<feature type="signal peptide" evidence="1">
    <location>
        <begin position="1"/>
        <end position="26"/>
    </location>
</feature>
<gene>
    <name evidence="2" type="ORF">KFL_004800030</name>
</gene>
<evidence type="ECO:0000313" key="2">
    <source>
        <dbReference type="EMBL" id="GAQ89018.1"/>
    </source>
</evidence>
<sequence length="187" mass="20434">MTPLRAAKLTFLGVVASLSLVSAGYSVQISGGPVGELVCKQASCTDVTVQLTTDQLSLFYYQFSGDSVFAGLKWQQVPTMVFTKTTPLVLRNVSQGHQLLQVKAVNLNKQESSVASFEWDQTYILRYTNYQLYWPNDNTPYVPGLLRRMSTLTPTNAAGPPVSVWDYPVPPPASPATLVEQSGVLLS</sequence>
<reference evidence="2 3" key="1">
    <citation type="journal article" date="2014" name="Nat. Commun.">
        <title>Klebsormidium flaccidum genome reveals primary factors for plant terrestrial adaptation.</title>
        <authorList>
            <person name="Hori K."/>
            <person name="Maruyama F."/>
            <person name="Fujisawa T."/>
            <person name="Togashi T."/>
            <person name="Yamamoto N."/>
            <person name="Seo M."/>
            <person name="Sato S."/>
            <person name="Yamada T."/>
            <person name="Mori H."/>
            <person name="Tajima N."/>
            <person name="Moriyama T."/>
            <person name="Ikeuchi M."/>
            <person name="Watanabe M."/>
            <person name="Wada H."/>
            <person name="Kobayashi K."/>
            <person name="Saito M."/>
            <person name="Masuda T."/>
            <person name="Sasaki-Sekimoto Y."/>
            <person name="Mashiguchi K."/>
            <person name="Awai K."/>
            <person name="Shimojima M."/>
            <person name="Masuda S."/>
            <person name="Iwai M."/>
            <person name="Nobusawa T."/>
            <person name="Narise T."/>
            <person name="Kondo S."/>
            <person name="Saito H."/>
            <person name="Sato R."/>
            <person name="Murakawa M."/>
            <person name="Ihara Y."/>
            <person name="Oshima-Yamada Y."/>
            <person name="Ohtaka K."/>
            <person name="Satoh M."/>
            <person name="Sonobe K."/>
            <person name="Ishii M."/>
            <person name="Ohtani R."/>
            <person name="Kanamori-Sato M."/>
            <person name="Honoki R."/>
            <person name="Miyazaki D."/>
            <person name="Mochizuki H."/>
            <person name="Umetsu J."/>
            <person name="Higashi K."/>
            <person name="Shibata D."/>
            <person name="Kamiya Y."/>
            <person name="Sato N."/>
            <person name="Nakamura Y."/>
            <person name="Tabata S."/>
            <person name="Ida S."/>
            <person name="Kurokawa K."/>
            <person name="Ohta H."/>
        </authorList>
    </citation>
    <scope>NUCLEOTIDE SEQUENCE [LARGE SCALE GENOMIC DNA]</scope>
    <source>
        <strain evidence="2 3">NIES-2285</strain>
    </source>
</reference>
<protein>
    <submittedName>
        <fullName evidence="2">Uncharacterized protein</fullName>
    </submittedName>
</protein>
<keyword evidence="3" id="KW-1185">Reference proteome</keyword>
<dbReference type="EMBL" id="DF237429">
    <property type="protein sequence ID" value="GAQ89018.1"/>
    <property type="molecule type" value="Genomic_DNA"/>
</dbReference>
<accession>A0A1Y1ILN1</accession>
<feature type="chain" id="PRO_5011987937" evidence="1">
    <location>
        <begin position="27"/>
        <end position="187"/>
    </location>
</feature>
<evidence type="ECO:0000256" key="1">
    <source>
        <dbReference type="SAM" id="SignalP"/>
    </source>
</evidence>
<dbReference type="AlphaFoldDB" id="A0A1Y1ILN1"/>
<keyword evidence="1" id="KW-0732">Signal</keyword>
<evidence type="ECO:0000313" key="3">
    <source>
        <dbReference type="Proteomes" id="UP000054558"/>
    </source>
</evidence>
<name>A0A1Y1ILN1_KLENI</name>
<organism evidence="2 3">
    <name type="scientific">Klebsormidium nitens</name>
    <name type="common">Green alga</name>
    <name type="synonym">Ulothrix nitens</name>
    <dbReference type="NCBI Taxonomy" id="105231"/>
    <lineage>
        <taxon>Eukaryota</taxon>
        <taxon>Viridiplantae</taxon>
        <taxon>Streptophyta</taxon>
        <taxon>Klebsormidiophyceae</taxon>
        <taxon>Klebsormidiales</taxon>
        <taxon>Klebsormidiaceae</taxon>
        <taxon>Klebsormidium</taxon>
    </lineage>
</organism>
<dbReference type="Proteomes" id="UP000054558">
    <property type="component" value="Unassembled WGS sequence"/>
</dbReference>
<proteinExistence type="predicted"/>